<evidence type="ECO:0000256" key="7">
    <source>
        <dbReference type="ARBA" id="ARBA00023136"/>
    </source>
</evidence>
<dbReference type="InterPro" id="IPR009582">
    <property type="entry name" value="Spc2/SPCS2"/>
</dbReference>
<protein>
    <recommendedName>
        <fullName evidence="3 9">Signal peptidase complex subunit 2</fullName>
    </recommendedName>
</protein>
<sequence>MAKKNTKNVEEEAEGELEDEEDNEDEEEIELLQVDTGDMIKVKQIMDETVAAAVLEHIDEDYKLDNIKLIIMTAACAFAMVAQFAPIPFPDSRIILGACCCCYFVLSGVLQLITTFVDMDSILITRPLSKNGPNGCGSEEKKTKTSQIKNKDLFQYGVRVRSQFPRFSEWYTVILELQNKEKSPCVSQKWSVGQFFDKEGMFDEIGLQMEVDKLYHRLENGDYDKDDDAKKKD</sequence>
<evidence type="ECO:0000313" key="11">
    <source>
        <dbReference type="EMBL" id="KAG7373166.1"/>
    </source>
</evidence>
<evidence type="ECO:0000313" key="12">
    <source>
        <dbReference type="Proteomes" id="UP000693970"/>
    </source>
</evidence>
<reference evidence="11" key="2">
    <citation type="submission" date="2021-04" db="EMBL/GenBank/DDBJ databases">
        <authorList>
            <person name="Podell S."/>
        </authorList>
    </citation>
    <scope>NUCLEOTIDE SEQUENCE</scope>
    <source>
        <strain evidence="11">Hildebrandi</strain>
    </source>
</reference>
<evidence type="ECO:0000256" key="2">
    <source>
        <dbReference type="ARBA" id="ARBA00007324"/>
    </source>
</evidence>
<dbReference type="PANTHER" id="PTHR13085:SF0">
    <property type="entry name" value="SIGNAL PEPTIDASE COMPLEX SUBUNIT 2"/>
    <property type="match status" value="1"/>
</dbReference>
<evidence type="ECO:0000256" key="4">
    <source>
        <dbReference type="ARBA" id="ARBA00022692"/>
    </source>
</evidence>
<keyword evidence="4 9" id="KW-0812">Transmembrane</keyword>
<comment type="caution">
    <text evidence="11">The sequence shown here is derived from an EMBL/GenBank/DDBJ whole genome shotgun (WGS) entry which is preliminary data.</text>
</comment>
<dbReference type="GO" id="GO:0005787">
    <property type="term" value="C:signal peptidase complex"/>
    <property type="evidence" value="ECO:0007669"/>
    <property type="project" value="UniProtKB-UniRule"/>
</dbReference>
<dbReference type="EMBL" id="JAGRRH010000002">
    <property type="protein sequence ID" value="KAG7373166.1"/>
    <property type="molecule type" value="Genomic_DNA"/>
</dbReference>
<feature type="compositionally biased region" description="Acidic residues" evidence="10">
    <location>
        <begin position="11"/>
        <end position="26"/>
    </location>
</feature>
<proteinExistence type="inferred from homology"/>
<evidence type="ECO:0000256" key="8">
    <source>
        <dbReference type="ARBA" id="ARBA00045608"/>
    </source>
</evidence>
<organism evidence="11 12">
    <name type="scientific">Nitzschia inconspicua</name>
    <dbReference type="NCBI Taxonomy" id="303405"/>
    <lineage>
        <taxon>Eukaryota</taxon>
        <taxon>Sar</taxon>
        <taxon>Stramenopiles</taxon>
        <taxon>Ochrophyta</taxon>
        <taxon>Bacillariophyta</taxon>
        <taxon>Bacillariophyceae</taxon>
        <taxon>Bacillariophycidae</taxon>
        <taxon>Bacillariales</taxon>
        <taxon>Bacillariaceae</taxon>
        <taxon>Nitzschia</taxon>
    </lineage>
</organism>
<dbReference type="Proteomes" id="UP000693970">
    <property type="component" value="Unassembled WGS sequence"/>
</dbReference>
<keyword evidence="7 9" id="KW-0472">Membrane</keyword>
<dbReference type="GO" id="GO:0045047">
    <property type="term" value="P:protein targeting to ER"/>
    <property type="evidence" value="ECO:0007669"/>
    <property type="project" value="TreeGrafter"/>
</dbReference>
<comment type="function">
    <text evidence="8 9">Component of the signal peptidase complex (SPC) which catalyzes the cleavage of N-terminal signal sequences from nascent proteins as they are translocated into the lumen of the endoplasmic reticulum. Enhances the enzymatic activity of SPC and facilitates the interactions between different components of the translocation site.</text>
</comment>
<reference evidence="11" key="1">
    <citation type="journal article" date="2021" name="Sci. Rep.">
        <title>Diploid genomic architecture of Nitzschia inconspicua, an elite biomass production diatom.</title>
        <authorList>
            <person name="Oliver A."/>
            <person name="Podell S."/>
            <person name="Pinowska A."/>
            <person name="Traller J.C."/>
            <person name="Smith S.R."/>
            <person name="McClure R."/>
            <person name="Beliaev A."/>
            <person name="Bohutskyi P."/>
            <person name="Hill E.A."/>
            <person name="Rabines A."/>
            <person name="Zheng H."/>
            <person name="Allen L.Z."/>
            <person name="Kuo A."/>
            <person name="Grigoriev I.V."/>
            <person name="Allen A.E."/>
            <person name="Hazlebeck D."/>
            <person name="Allen E.E."/>
        </authorList>
    </citation>
    <scope>NUCLEOTIDE SEQUENCE</scope>
    <source>
        <strain evidence="11">Hildebrandi</strain>
    </source>
</reference>
<accession>A0A9K3Q758</accession>
<dbReference type="PANTHER" id="PTHR13085">
    <property type="entry name" value="MICROSOMAL SIGNAL PEPTIDASE 25 KDA SUBUNIT"/>
    <property type="match status" value="1"/>
</dbReference>
<gene>
    <name evidence="11" type="ORF">IV203_033890</name>
</gene>
<dbReference type="GO" id="GO:0008233">
    <property type="term" value="F:peptidase activity"/>
    <property type="evidence" value="ECO:0007669"/>
    <property type="project" value="UniProtKB-UniRule"/>
</dbReference>
<evidence type="ECO:0000256" key="9">
    <source>
        <dbReference type="RuleBase" id="RU368033"/>
    </source>
</evidence>
<comment type="subcellular location">
    <subcellularLocation>
        <location evidence="1 9">Endoplasmic reticulum membrane</location>
        <topology evidence="1 9">Multi-pass membrane protein</topology>
    </subcellularLocation>
</comment>
<dbReference type="GO" id="GO:0006465">
    <property type="term" value="P:signal peptide processing"/>
    <property type="evidence" value="ECO:0007669"/>
    <property type="project" value="UniProtKB-UniRule"/>
</dbReference>
<dbReference type="Pfam" id="PF06703">
    <property type="entry name" value="SPC25"/>
    <property type="match status" value="1"/>
</dbReference>
<feature type="transmembrane region" description="Helical" evidence="9">
    <location>
        <begin position="95"/>
        <end position="117"/>
    </location>
</feature>
<keyword evidence="5 9" id="KW-0256">Endoplasmic reticulum</keyword>
<keyword evidence="12" id="KW-1185">Reference proteome</keyword>
<feature type="region of interest" description="Disordered" evidence="10">
    <location>
        <begin position="1"/>
        <end position="26"/>
    </location>
</feature>
<evidence type="ECO:0000256" key="3">
    <source>
        <dbReference type="ARBA" id="ARBA00017057"/>
    </source>
</evidence>
<dbReference type="AlphaFoldDB" id="A0A9K3Q758"/>
<evidence type="ECO:0000256" key="1">
    <source>
        <dbReference type="ARBA" id="ARBA00004477"/>
    </source>
</evidence>
<evidence type="ECO:0000256" key="5">
    <source>
        <dbReference type="ARBA" id="ARBA00022824"/>
    </source>
</evidence>
<dbReference type="OrthoDB" id="29558at2759"/>
<keyword evidence="6 9" id="KW-1133">Transmembrane helix</keyword>
<evidence type="ECO:0000256" key="10">
    <source>
        <dbReference type="SAM" id="MobiDB-lite"/>
    </source>
</evidence>
<feature type="transmembrane region" description="Helical" evidence="9">
    <location>
        <begin position="69"/>
        <end position="89"/>
    </location>
</feature>
<name>A0A9K3Q758_9STRA</name>
<evidence type="ECO:0000256" key="6">
    <source>
        <dbReference type="ARBA" id="ARBA00022989"/>
    </source>
</evidence>
<comment type="similarity">
    <text evidence="2 9">Belongs to the SPCS2 family.</text>
</comment>